<evidence type="ECO:0000256" key="1">
    <source>
        <dbReference type="ARBA" id="ARBA00002841"/>
    </source>
</evidence>
<dbReference type="GO" id="GO:0042301">
    <property type="term" value="F:phosphate ion binding"/>
    <property type="evidence" value="ECO:0007669"/>
    <property type="project" value="UniProtKB-UniRule"/>
</dbReference>
<organism evidence="14 15">
    <name type="scientific">Marinococcus luteus</name>
    <dbReference type="NCBI Taxonomy" id="1122204"/>
    <lineage>
        <taxon>Bacteria</taxon>
        <taxon>Bacillati</taxon>
        <taxon>Bacillota</taxon>
        <taxon>Bacilli</taxon>
        <taxon>Bacillales</taxon>
        <taxon>Bacillaceae</taxon>
        <taxon>Marinococcus</taxon>
    </lineage>
</organism>
<evidence type="ECO:0000256" key="3">
    <source>
        <dbReference type="ARBA" id="ARBA00008725"/>
    </source>
</evidence>
<dbReference type="Proteomes" id="UP000199488">
    <property type="component" value="Unassembled WGS sequence"/>
</dbReference>
<protein>
    <recommendedName>
        <fullName evidence="10">Phosphate-binding protein</fullName>
    </recommendedName>
</protein>
<dbReference type="RefSeq" id="WP_245724068.1">
    <property type="nucleotide sequence ID" value="NZ_FNNC01000004.1"/>
</dbReference>
<evidence type="ECO:0000256" key="8">
    <source>
        <dbReference type="ARBA" id="ARBA00023139"/>
    </source>
</evidence>
<comment type="subunit">
    <text evidence="4 10">The complex is composed of two ATP-binding proteins (PstB), two transmembrane proteins (PstC and PstA) and a solute-binding protein (PstS).</text>
</comment>
<gene>
    <name evidence="14" type="ORF">SAMN05421781_2084</name>
</gene>
<feature type="domain" description="PBP" evidence="13">
    <location>
        <begin position="46"/>
        <end position="291"/>
    </location>
</feature>
<dbReference type="SUPFAM" id="SSF53850">
    <property type="entry name" value="Periplasmic binding protein-like II"/>
    <property type="match status" value="1"/>
</dbReference>
<evidence type="ECO:0000256" key="11">
    <source>
        <dbReference type="SAM" id="Coils"/>
    </source>
</evidence>
<dbReference type="Gene3D" id="3.40.190.10">
    <property type="entry name" value="Periplasmic binding protein-like II"/>
    <property type="match status" value="2"/>
</dbReference>
<evidence type="ECO:0000256" key="5">
    <source>
        <dbReference type="ARBA" id="ARBA00022448"/>
    </source>
</evidence>
<evidence type="ECO:0000256" key="10">
    <source>
        <dbReference type="RuleBase" id="RU367119"/>
    </source>
</evidence>
<keyword evidence="5 10" id="KW-0813">Transport</keyword>
<dbReference type="InterPro" id="IPR024370">
    <property type="entry name" value="PBP_domain"/>
</dbReference>
<dbReference type="PROSITE" id="PS51257">
    <property type="entry name" value="PROKAR_LIPOPROTEIN"/>
    <property type="match status" value="1"/>
</dbReference>
<feature type="chain" id="PRO_5027132889" description="Phosphate-binding protein" evidence="10">
    <location>
        <begin position="22"/>
        <end position="331"/>
    </location>
</feature>
<keyword evidence="10" id="KW-0472">Membrane</keyword>
<proteinExistence type="inferred from homology"/>
<dbReference type="NCBIfam" id="TIGR02136">
    <property type="entry name" value="ptsS_2"/>
    <property type="match status" value="1"/>
</dbReference>
<feature type="region of interest" description="Disordered" evidence="12">
    <location>
        <begin position="21"/>
        <end position="62"/>
    </location>
</feature>
<keyword evidence="11" id="KW-0175">Coiled coil</keyword>
<dbReference type="PANTHER" id="PTHR30570">
    <property type="entry name" value="PERIPLASMIC PHOSPHATE BINDING COMPONENT OF PHOSPHATE ABC TRANSPORTER"/>
    <property type="match status" value="1"/>
</dbReference>
<dbReference type="GO" id="GO:0005886">
    <property type="term" value="C:plasma membrane"/>
    <property type="evidence" value="ECO:0007669"/>
    <property type="project" value="UniProtKB-SubCell"/>
</dbReference>
<dbReference type="Pfam" id="PF12849">
    <property type="entry name" value="PBP_like_2"/>
    <property type="match status" value="1"/>
</dbReference>
<dbReference type="EMBL" id="FNNC01000004">
    <property type="protein sequence ID" value="SDW67598.1"/>
    <property type="molecule type" value="Genomic_DNA"/>
</dbReference>
<accession>A0A1H2VH50</accession>
<dbReference type="PANTHER" id="PTHR30570:SF1">
    <property type="entry name" value="PHOSPHATE-BINDING PROTEIN PSTS"/>
    <property type="match status" value="1"/>
</dbReference>
<keyword evidence="6 10" id="KW-0592">Phosphate transport</keyword>
<comment type="function">
    <text evidence="10">Involved in the system for phosphate transport across the cytoplasmic membrane.</text>
</comment>
<evidence type="ECO:0000256" key="9">
    <source>
        <dbReference type="ARBA" id="ARBA00023288"/>
    </source>
</evidence>
<evidence type="ECO:0000313" key="14">
    <source>
        <dbReference type="EMBL" id="SDW67598.1"/>
    </source>
</evidence>
<evidence type="ECO:0000259" key="13">
    <source>
        <dbReference type="Pfam" id="PF12849"/>
    </source>
</evidence>
<comment type="similarity">
    <text evidence="3 10">Belongs to the PstS family.</text>
</comment>
<dbReference type="InterPro" id="IPR011862">
    <property type="entry name" value="Phos-bd"/>
</dbReference>
<name>A0A1H2VH50_9BACI</name>
<sequence length="331" mass="35755">MKLKTVWMVPTLASMAVFASACGGGGEEPGGSEESSGGEGSGEESSGQEGGSGDIAIDGSSTVFPIMEAVSEEFQKENEDIEAPVGVSGSGGGFERFIEGETDLNNASREISEEEQEALEEEEIEYTELTMAYDGITVAVNPENDFVDQLTYDQLEQIYSDDSDAETWSDINEEWPDEELDLYAPGTDSGTHDYFVENVLGGADLTRNASTSEDDNTLVNGVAGSESALGFFGYSYYSENEDDLKAVPVTDDDEEAVEPSPETINDESYPLARPLFTYFKNSSVEDDEDVEEYVRFANENAGELAEEVGYAAAPDSVYEENEEKIDEAAGE</sequence>
<keyword evidence="15" id="KW-1185">Reference proteome</keyword>
<dbReference type="GO" id="GO:0006817">
    <property type="term" value="P:phosphate ion transport"/>
    <property type="evidence" value="ECO:0007669"/>
    <property type="project" value="UniProtKB-UniRule"/>
</dbReference>
<dbReference type="STRING" id="1122204.SAMN05421781_2084"/>
<feature type="coiled-coil region" evidence="11">
    <location>
        <begin position="97"/>
        <end position="132"/>
    </location>
</feature>
<evidence type="ECO:0000256" key="6">
    <source>
        <dbReference type="ARBA" id="ARBA00022592"/>
    </source>
</evidence>
<evidence type="ECO:0000256" key="7">
    <source>
        <dbReference type="ARBA" id="ARBA00022729"/>
    </source>
</evidence>
<keyword evidence="7 10" id="KW-0732">Signal</keyword>
<comment type="function">
    <text evidence="1">Part of the ABC transporter complex PstSACB involved in phosphate import.</text>
</comment>
<keyword evidence="8 10" id="KW-0564">Palmitate</keyword>
<evidence type="ECO:0000256" key="4">
    <source>
        <dbReference type="ARBA" id="ARBA00011529"/>
    </source>
</evidence>
<dbReference type="AlphaFoldDB" id="A0A1H2VH50"/>
<evidence type="ECO:0000256" key="2">
    <source>
        <dbReference type="ARBA" id="ARBA00004193"/>
    </source>
</evidence>
<keyword evidence="10" id="KW-1003">Cell membrane</keyword>
<evidence type="ECO:0000256" key="12">
    <source>
        <dbReference type="SAM" id="MobiDB-lite"/>
    </source>
</evidence>
<comment type="subcellular location">
    <subcellularLocation>
        <location evidence="2 10">Cell membrane</location>
        <topology evidence="2 10">Lipid-anchor</topology>
    </subcellularLocation>
</comment>
<dbReference type="InterPro" id="IPR050811">
    <property type="entry name" value="Phosphate_ABC_transporter"/>
</dbReference>
<keyword evidence="9 10" id="KW-0449">Lipoprotein</keyword>
<evidence type="ECO:0000313" key="15">
    <source>
        <dbReference type="Proteomes" id="UP000199488"/>
    </source>
</evidence>
<feature type="signal peptide" evidence="10">
    <location>
        <begin position="1"/>
        <end position="21"/>
    </location>
</feature>
<reference evidence="14 15" key="1">
    <citation type="submission" date="2016-10" db="EMBL/GenBank/DDBJ databases">
        <authorList>
            <person name="de Groot N.N."/>
        </authorList>
    </citation>
    <scope>NUCLEOTIDE SEQUENCE [LARGE SCALE GENOMIC DNA]</scope>
    <source>
        <strain evidence="14 15">DSM 23126</strain>
    </source>
</reference>